<dbReference type="STRING" id="644358.A0A0C4DSS6"/>
<protein>
    <submittedName>
        <fullName evidence="2 3">Uncharacterized protein</fullName>
    </submittedName>
</protein>
<dbReference type="EnsemblFungi" id="MAPG_02966T0">
    <property type="protein sequence ID" value="MAPG_02966T0"/>
    <property type="gene ID" value="MAPG_02966"/>
</dbReference>
<evidence type="ECO:0000256" key="1">
    <source>
        <dbReference type="SAM" id="MobiDB-lite"/>
    </source>
</evidence>
<reference evidence="2" key="3">
    <citation type="submission" date="2011-03" db="EMBL/GenBank/DDBJ databases">
        <title>Annotation of Magnaporthe poae ATCC 64411.</title>
        <authorList>
            <person name="Ma L.-J."/>
            <person name="Dead R."/>
            <person name="Young S.K."/>
            <person name="Zeng Q."/>
            <person name="Gargeya S."/>
            <person name="Fitzgerald M."/>
            <person name="Haas B."/>
            <person name="Abouelleil A."/>
            <person name="Alvarado L."/>
            <person name="Arachchi H.M."/>
            <person name="Berlin A."/>
            <person name="Brown A."/>
            <person name="Chapman S.B."/>
            <person name="Chen Z."/>
            <person name="Dunbar C."/>
            <person name="Freedman E."/>
            <person name="Gearin G."/>
            <person name="Gellesch M."/>
            <person name="Goldberg J."/>
            <person name="Griggs A."/>
            <person name="Gujja S."/>
            <person name="Heiman D."/>
            <person name="Howarth C."/>
            <person name="Larson L."/>
            <person name="Lui A."/>
            <person name="MacDonald P.J.P."/>
            <person name="Mehta T."/>
            <person name="Montmayeur A."/>
            <person name="Murphy C."/>
            <person name="Neiman D."/>
            <person name="Pearson M."/>
            <person name="Priest M."/>
            <person name="Roberts A."/>
            <person name="Saif S."/>
            <person name="Shea T."/>
            <person name="Shenoy N."/>
            <person name="Sisk P."/>
            <person name="Stolte C."/>
            <person name="Sykes S."/>
            <person name="Yandava C."/>
            <person name="Wortman J."/>
            <person name="Nusbaum C."/>
            <person name="Birren B."/>
        </authorList>
    </citation>
    <scope>NUCLEOTIDE SEQUENCE</scope>
    <source>
        <strain evidence="2">ATCC 64411</strain>
    </source>
</reference>
<organism evidence="3 4">
    <name type="scientific">Magnaporthiopsis poae (strain ATCC 64411 / 73-15)</name>
    <name type="common">Kentucky bluegrass fungus</name>
    <name type="synonym">Magnaporthe poae</name>
    <dbReference type="NCBI Taxonomy" id="644358"/>
    <lineage>
        <taxon>Eukaryota</taxon>
        <taxon>Fungi</taxon>
        <taxon>Dikarya</taxon>
        <taxon>Ascomycota</taxon>
        <taxon>Pezizomycotina</taxon>
        <taxon>Sordariomycetes</taxon>
        <taxon>Sordariomycetidae</taxon>
        <taxon>Magnaporthales</taxon>
        <taxon>Magnaporthaceae</taxon>
        <taxon>Magnaporthiopsis</taxon>
    </lineage>
</organism>
<dbReference type="Proteomes" id="UP000011715">
    <property type="component" value="Unassembled WGS sequence"/>
</dbReference>
<proteinExistence type="predicted"/>
<sequence length="645" mass="73038">MPLASLFGGTRAASAAATQVQEESPESSPEPTEFVTPDKRAETKARWRLGISCDDEEFQKKADEFAAMFDKEDDPQALINVLDKYFTEHEKALFLQSPYDSELGRLQRDYSRKYHRLLRTERFRNAKVATPAEAKVTKLTMLYFGLPVSPYDSRDVDREPPSDSEDEFVPEILDDKDSGALRWLNAYGKRTYGHGVDREASDPKYEDLYNKRHGTGRTTRTKDDGWYSHFKQDMAVLRGGAGSVDTLIGGTRDSSAEPTGPFWRLHGRRGQVVFHDLVSFRLAVDRLLGLRHRGGSDVILVVRDDASLRPMIDTKKFTTGTEGEDEIYNLYIQPRDPSTDRRTYYLTLPQLPYPKTSQWVPDKNDRRVLMVRRDGDTTGEVAYLNLVPFFNPLIPFNPELDSHQFTAYLCDVAKLLMPGATPDGESLVHRIVQVRAGNIKANSLGALNLTSELVQVLRHHVTGRARADLRISCPESDADAALKWRIYIPGVCMPDKHVSQFCFDLTKDEGVLADRLRELLGSVLGKDEYENIHHVEIFNPGEGMLRWNGEGKSVPCHIFNIHEPFTAFDECLEHRVAQISQVARKHPHDRAFIGVRPVFRGYTVLMRNSAGELPDLKKGERPSFEFAIPCRQWSGCTLAQCCQGE</sequence>
<evidence type="ECO:0000313" key="2">
    <source>
        <dbReference type="EMBL" id="KLU83917.1"/>
    </source>
</evidence>
<gene>
    <name evidence="2" type="ORF">MAPG_02966</name>
</gene>
<reference evidence="3" key="5">
    <citation type="submission" date="2015-06" db="UniProtKB">
        <authorList>
            <consortium name="EnsemblFungi"/>
        </authorList>
    </citation>
    <scope>IDENTIFICATION</scope>
    <source>
        <strain evidence="3">ATCC 64411</strain>
    </source>
</reference>
<evidence type="ECO:0000313" key="3">
    <source>
        <dbReference type="EnsemblFungi" id="MAPG_02966T0"/>
    </source>
</evidence>
<accession>A0A0C4DSS6</accession>
<dbReference type="EMBL" id="GL876967">
    <property type="protein sequence ID" value="KLU83917.1"/>
    <property type="molecule type" value="Genomic_DNA"/>
</dbReference>
<dbReference type="EMBL" id="ADBL01000721">
    <property type="status" value="NOT_ANNOTATED_CDS"/>
    <property type="molecule type" value="Genomic_DNA"/>
</dbReference>
<feature type="region of interest" description="Disordered" evidence="1">
    <location>
        <begin position="1"/>
        <end position="41"/>
    </location>
</feature>
<keyword evidence="4" id="KW-1185">Reference proteome</keyword>
<dbReference type="eggNOG" id="ENOG502S79B">
    <property type="taxonomic scope" value="Eukaryota"/>
</dbReference>
<evidence type="ECO:0000313" key="4">
    <source>
        <dbReference type="Proteomes" id="UP000011715"/>
    </source>
</evidence>
<reference evidence="4" key="1">
    <citation type="submission" date="2010-05" db="EMBL/GenBank/DDBJ databases">
        <title>The genome sequence of Magnaporthe poae strain ATCC 64411.</title>
        <authorList>
            <person name="Ma L.-J."/>
            <person name="Dead R."/>
            <person name="Young S."/>
            <person name="Zeng Q."/>
            <person name="Koehrsen M."/>
            <person name="Alvarado L."/>
            <person name="Berlin A."/>
            <person name="Chapman S.B."/>
            <person name="Chen Z."/>
            <person name="Freedman E."/>
            <person name="Gellesch M."/>
            <person name="Goldberg J."/>
            <person name="Griggs A."/>
            <person name="Gujja S."/>
            <person name="Heilman E.R."/>
            <person name="Heiman D."/>
            <person name="Hepburn T."/>
            <person name="Howarth C."/>
            <person name="Jen D."/>
            <person name="Larson L."/>
            <person name="Mehta T."/>
            <person name="Neiman D."/>
            <person name="Pearson M."/>
            <person name="Roberts A."/>
            <person name="Saif S."/>
            <person name="Shea T."/>
            <person name="Shenoy N."/>
            <person name="Sisk P."/>
            <person name="Stolte C."/>
            <person name="Sykes S."/>
            <person name="Walk T."/>
            <person name="White J."/>
            <person name="Yandava C."/>
            <person name="Haas B."/>
            <person name="Nusbaum C."/>
            <person name="Birren B."/>
        </authorList>
    </citation>
    <scope>NUCLEOTIDE SEQUENCE [LARGE SCALE GENOMIC DNA]</scope>
    <source>
        <strain evidence="4">ATCC 64411 / 73-15</strain>
    </source>
</reference>
<name>A0A0C4DSS6_MAGP6</name>
<reference evidence="2" key="2">
    <citation type="submission" date="2010-05" db="EMBL/GenBank/DDBJ databases">
        <title>The Genome Sequence of Magnaporthe poae strain ATCC 64411.</title>
        <authorList>
            <consortium name="The Broad Institute Genome Sequencing Platform"/>
            <consortium name="Broad Institute Genome Sequencing Center for Infectious Disease"/>
            <person name="Ma L.-J."/>
            <person name="Dead R."/>
            <person name="Young S."/>
            <person name="Zeng Q."/>
            <person name="Koehrsen M."/>
            <person name="Alvarado L."/>
            <person name="Berlin A."/>
            <person name="Chapman S.B."/>
            <person name="Chen Z."/>
            <person name="Freedman E."/>
            <person name="Gellesch M."/>
            <person name="Goldberg J."/>
            <person name="Griggs A."/>
            <person name="Gujja S."/>
            <person name="Heilman E.R."/>
            <person name="Heiman D."/>
            <person name="Hepburn T."/>
            <person name="Howarth C."/>
            <person name="Jen D."/>
            <person name="Larson L."/>
            <person name="Mehta T."/>
            <person name="Neiman D."/>
            <person name="Pearson M."/>
            <person name="Roberts A."/>
            <person name="Saif S."/>
            <person name="Shea T."/>
            <person name="Shenoy N."/>
            <person name="Sisk P."/>
            <person name="Stolte C."/>
            <person name="Sykes S."/>
            <person name="Walk T."/>
            <person name="White J."/>
            <person name="Yandava C."/>
            <person name="Haas B."/>
            <person name="Nusbaum C."/>
            <person name="Birren B."/>
        </authorList>
    </citation>
    <scope>NUCLEOTIDE SEQUENCE</scope>
    <source>
        <strain evidence="2">ATCC 64411</strain>
    </source>
</reference>
<dbReference type="VEuPathDB" id="FungiDB:MAPG_02966"/>
<dbReference type="AlphaFoldDB" id="A0A0C4DSS6"/>
<reference evidence="3" key="4">
    <citation type="journal article" date="2015" name="G3 (Bethesda)">
        <title>Genome sequences of three phytopathogenic species of the Magnaporthaceae family of fungi.</title>
        <authorList>
            <person name="Okagaki L.H."/>
            <person name="Nunes C.C."/>
            <person name="Sailsbery J."/>
            <person name="Clay B."/>
            <person name="Brown D."/>
            <person name="John T."/>
            <person name="Oh Y."/>
            <person name="Young N."/>
            <person name="Fitzgerald M."/>
            <person name="Haas B.J."/>
            <person name="Zeng Q."/>
            <person name="Young S."/>
            <person name="Adiconis X."/>
            <person name="Fan L."/>
            <person name="Levin J.Z."/>
            <person name="Mitchell T.K."/>
            <person name="Okubara P.A."/>
            <person name="Farman M.L."/>
            <person name="Kohn L.M."/>
            <person name="Birren B."/>
            <person name="Ma L.-J."/>
            <person name="Dean R.A."/>
        </authorList>
    </citation>
    <scope>NUCLEOTIDE SEQUENCE</scope>
    <source>
        <strain evidence="3">ATCC 64411 / 73-15</strain>
    </source>
</reference>
<dbReference type="OrthoDB" id="4850289at2759"/>